<dbReference type="Proteomes" id="UP000198773">
    <property type="component" value="Unassembled WGS sequence"/>
</dbReference>
<evidence type="ECO:0000313" key="2">
    <source>
        <dbReference type="Proteomes" id="UP000198773"/>
    </source>
</evidence>
<dbReference type="AlphaFoldDB" id="A0A1H4C6S2"/>
<gene>
    <name evidence="1" type="ORF">SAMN04488051_1042</name>
</gene>
<organism evidence="1 2">
    <name type="scientific">Alkalimonas amylolytica</name>
    <dbReference type="NCBI Taxonomy" id="152573"/>
    <lineage>
        <taxon>Bacteria</taxon>
        <taxon>Pseudomonadati</taxon>
        <taxon>Pseudomonadota</taxon>
        <taxon>Gammaproteobacteria</taxon>
        <taxon>Alkalimonas</taxon>
    </lineage>
</organism>
<keyword evidence="2" id="KW-1185">Reference proteome</keyword>
<dbReference type="OrthoDB" id="5600613at2"/>
<evidence type="ECO:0008006" key="3">
    <source>
        <dbReference type="Google" id="ProtNLM"/>
    </source>
</evidence>
<dbReference type="InterPro" id="IPR045508">
    <property type="entry name" value="DUF6482"/>
</dbReference>
<sequence length="104" mass="11947">MNFHRLEHLNRQDVHIDELVIHSYEMGLYLAEVDFDNRKAFIIDDATGRPKKFHSIEQVRDAFAEATVRKAYLSHQSAYDEMVGAPDKVDNTLKVALFGTAEPK</sequence>
<dbReference type="RefSeq" id="WP_091342066.1">
    <property type="nucleotide sequence ID" value="NZ_FNRM01000004.1"/>
</dbReference>
<dbReference type="Pfam" id="PF20090">
    <property type="entry name" value="DUF6482"/>
    <property type="match status" value="1"/>
</dbReference>
<protein>
    <recommendedName>
        <fullName evidence="3">Na(+)-translocating NADH-quinone reductase subunit B</fullName>
    </recommendedName>
</protein>
<proteinExistence type="predicted"/>
<dbReference type="STRING" id="152573.SAMN04488051_1042"/>
<dbReference type="EMBL" id="FNRM01000004">
    <property type="protein sequence ID" value="SEA56084.1"/>
    <property type="molecule type" value="Genomic_DNA"/>
</dbReference>
<reference evidence="1 2" key="1">
    <citation type="submission" date="2016-10" db="EMBL/GenBank/DDBJ databases">
        <authorList>
            <person name="de Groot N.N."/>
        </authorList>
    </citation>
    <scope>NUCLEOTIDE SEQUENCE [LARGE SCALE GENOMIC DNA]</scope>
    <source>
        <strain evidence="1 2">CGMCC 1.3430</strain>
    </source>
</reference>
<name>A0A1H4C6S2_ALKAM</name>
<accession>A0A1H4C6S2</accession>
<evidence type="ECO:0000313" key="1">
    <source>
        <dbReference type="EMBL" id="SEA56084.1"/>
    </source>
</evidence>